<keyword evidence="4 6" id="KW-0689">Ribosomal protein</keyword>
<name>E8R7Q7_DESM0</name>
<evidence type="ECO:0000256" key="5">
    <source>
        <dbReference type="ARBA" id="ARBA00023274"/>
    </source>
</evidence>
<reference evidence="9" key="1">
    <citation type="submission" date="2010-11" db="EMBL/GenBank/DDBJ databases">
        <title>The complete genome of Desulfurococcus mucosus DSM 2162.</title>
        <authorList>
            <consortium name="US DOE Joint Genome Institute (JGI-PGF)"/>
            <person name="Lucas S."/>
            <person name="Copeland A."/>
            <person name="Lapidus A."/>
            <person name="Bruce D."/>
            <person name="Goodwin L."/>
            <person name="Pitluck S."/>
            <person name="Kyrpides N."/>
            <person name="Mavromatis K."/>
            <person name="Pagani I."/>
            <person name="Ivanova N."/>
            <person name="Ovchinnikova G."/>
            <person name="Chertkov O."/>
            <person name="Held B."/>
            <person name="Brettin T."/>
            <person name="Detter J.C."/>
            <person name="Tapia R."/>
            <person name="Han C."/>
            <person name="Land M."/>
            <person name="Hauser L."/>
            <person name="Markowitz V."/>
            <person name="Cheng J.-F."/>
            <person name="Hugenholtz P."/>
            <person name="Woyke T."/>
            <person name="Wu D."/>
            <person name="Wirth R."/>
            <person name="Bilek Y."/>
            <person name="Hader T."/>
            <person name="Klenk H.-P."/>
            <person name="Eisen J.A."/>
        </authorList>
    </citation>
    <scope>NUCLEOTIDE SEQUENCE [LARGE SCALE GENOMIC DNA]</scope>
    <source>
        <strain evidence="9">ATCC 35584 / DSM 2162 / JCM 9187 / O7/1</strain>
    </source>
</reference>
<dbReference type="PROSITE" id="PS00646">
    <property type="entry name" value="RIBOSOMAL_S13_1"/>
    <property type="match status" value="1"/>
</dbReference>
<dbReference type="OrthoDB" id="372127at2157"/>
<dbReference type="GeneID" id="10154083"/>
<organism evidence="8 9">
    <name type="scientific">Desulfurococcus mucosus (strain ATCC 35584 / DSM 2162 / JCM 9187 / O7/1)</name>
    <dbReference type="NCBI Taxonomy" id="765177"/>
    <lineage>
        <taxon>Archaea</taxon>
        <taxon>Thermoproteota</taxon>
        <taxon>Thermoprotei</taxon>
        <taxon>Desulfurococcales</taxon>
        <taxon>Desulfurococcaceae</taxon>
        <taxon>Desulfurococcus</taxon>
    </lineage>
</organism>
<evidence type="ECO:0000256" key="6">
    <source>
        <dbReference type="HAMAP-Rule" id="MF_01315"/>
    </source>
</evidence>
<evidence type="ECO:0000256" key="4">
    <source>
        <dbReference type="ARBA" id="ARBA00022980"/>
    </source>
</evidence>
<evidence type="ECO:0000256" key="1">
    <source>
        <dbReference type="ARBA" id="ARBA00008080"/>
    </source>
</evidence>
<dbReference type="GO" id="GO:0003735">
    <property type="term" value="F:structural constituent of ribosome"/>
    <property type="evidence" value="ECO:0007669"/>
    <property type="project" value="InterPro"/>
</dbReference>
<dbReference type="InterPro" id="IPR010979">
    <property type="entry name" value="Ribosomal_uS13-like_H2TH"/>
</dbReference>
<dbReference type="EMBL" id="CP002363">
    <property type="protein sequence ID" value="ADV65651.1"/>
    <property type="molecule type" value="Genomic_DNA"/>
</dbReference>
<dbReference type="Proteomes" id="UP000001068">
    <property type="component" value="Chromosome"/>
</dbReference>
<dbReference type="Gene3D" id="1.10.8.50">
    <property type="match status" value="1"/>
</dbReference>
<proteinExistence type="inferred from homology"/>
<dbReference type="GO" id="GO:0005829">
    <property type="term" value="C:cytosol"/>
    <property type="evidence" value="ECO:0007669"/>
    <property type="project" value="TreeGrafter"/>
</dbReference>
<dbReference type="HAMAP" id="MF_01315">
    <property type="entry name" value="Ribosomal_uS13"/>
    <property type="match status" value="1"/>
</dbReference>
<dbReference type="FunFam" id="4.10.910.10:FF:000002">
    <property type="entry name" value="40S ribosomal protein S18"/>
    <property type="match status" value="1"/>
</dbReference>
<dbReference type="GO" id="GO:0015935">
    <property type="term" value="C:small ribosomal subunit"/>
    <property type="evidence" value="ECO:0007669"/>
    <property type="project" value="TreeGrafter"/>
</dbReference>
<dbReference type="GO" id="GO:0019843">
    <property type="term" value="F:rRNA binding"/>
    <property type="evidence" value="ECO:0007669"/>
    <property type="project" value="UniProtKB-UniRule"/>
</dbReference>
<evidence type="ECO:0000313" key="8">
    <source>
        <dbReference type="EMBL" id="ADV65651.1"/>
    </source>
</evidence>
<evidence type="ECO:0000313" key="9">
    <source>
        <dbReference type="Proteomes" id="UP000001068"/>
    </source>
</evidence>
<comment type="subunit">
    <text evidence="6">Part of the 30S ribosomal subunit. Forms a loose heterodimer with protein S19. Forms two bridges to the 50S subunit in the 70S ribosome.</text>
</comment>
<dbReference type="Gene3D" id="4.10.910.10">
    <property type="entry name" value="30s ribosomal protein s13, domain 2"/>
    <property type="match status" value="1"/>
</dbReference>
<protein>
    <recommendedName>
        <fullName evidence="6">Small ribosomal subunit protein uS13</fullName>
    </recommendedName>
</protein>
<dbReference type="RefSeq" id="WP_013562873.1">
    <property type="nucleotide sequence ID" value="NC_014961.1"/>
</dbReference>
<dbReference type="PROSITE" id="PS50159">
    <property type="entry name" value="RIBOSOMAL_S13_2"/>
    <property type="match status" value="1"/>
</dbReference>
<keyword evidence="5 6" id="KW-0687">Ribonucleoprotein</keyword>
<comment type="function">
    <text evidence="6">Located at the top of the head of the 30S subunit, it contacts several helices of the 16S rRNA. In the 70S ribosome it contacts the 23S rRNA (bridge B1a) and protein L5 of the 50S subunit (bridge B1b), connecting the 2 subunits; these bridges are implicated in subunit movement.</text>
</comment>
<evidence type="ECO:0000256" key="2">
    <source>
        <dbReference type="ARBA" id="ARBA00022730"/>
    </source>
</evidence>
<dbReference type="NCBIfam" id="TIGR03629">
    <property type="entry name" value="uS13_arch"/>
    <property type="match status" value="1"/>
</dbReference>
<dbReference type="Pfam" id="PF00416">
    <property type="entry name" value="Ribosomal_S13"/>
    <property type="match status" value="1"/>
</dbReference>
<dbReference type="NCBIfam" id="NF003140">
    <property type="entry name" value="PRK04053.1"/>
    <property type="match status" value="1"/>
</dbReference>
<dbReference type="GO" id="GO:0006412">
    <property type="term" value="P:translation"/>
    <property type="evidence" value="ECO:0007669"/>
    <property type="project" value="UniProtKB-UniRule"/>
</dbReference>
<dbReference type="InterPro" id="IPR027437">
    <property type="entry name" value="Rbsml_uS13_C"/>
</dbReference>
<dbReference type="InterPro" id="IPR001892">
    <property type="entry name" value="Ribosomal_uS13"/>
</dbReference>
<dbReference type="STRING" id="765177.Desmu_1357"/>
<gene>
    <name evidence="6" type="primary">rps13</name>
    <name evidence="8" type="ordered locus">Desmu_1357</name>
</gene>
<dbReference type="eggNOG" id="arCOG01722">
    <property type="taxonomic scope" value="Archaea"/>
</dbReference>
<evidence type="ECO:0000256" key="3">
    <source>
        <dbReference type="ARBA" id="ARBA00022884"/>
    </source>
</evidence>
<keyword evidence="2 6" id="KW-0699">rRNA-binding</keyword>
<dbReference type="PANTHER" id="PTHR10871">
    <property type="entry name" value="30S RIBOSOMAL PROTEIN S13/40S RIBOSOMAL PROTEIN S18"/>
    <property type="match status" value="1"/>
</dbReference>
<sequence length="162" mass="18349">MSSRESFRQIVRILETDVDGELPLVYGLSEVKGLGYAFSLAVCRVLGLDPRQRTGFLSDDTVKSIEEVVRNPGKYGIPAWIYNRRKDYATGQDLHLTSANLIYYVKEDIEREKRIKSWRGIRHALGLKVRGQRTRTTGRTGVTVGVRKKKAAQQPQGKKEQG</sequence>
<dbReference type="InterPro" id="IPR018269">
    <property type="entry name" value="Ribosomal_uS13_CS"/>
</dbReference>
<comment type="similarity">
    <text evidence="1 6 7">Belongs to the universal ribosomal protein uS13 family.</text>
</comment>
<keyword evidence="9" id="KW-1185">Reference proteome</keyword>
<keyword evidence="3 6" id="KW-0694">RNA-binding</keyword>
<dbReference type="InterPro" id="IPR019977">
    <property type="entry name" value="Ribosomal_uS13_archaeal"/>
</dbReference>
<dbReference type="PANTHER" id="PTHR10871:SF3">
    <property type="entry name" value="SMALL RIBOSOMAL SUBUNIT PROTEIN US13"/>
    <property type="match status" value="1"/>
</dbReference>
<dbReference type="HOGENOM" id="CLU_103849_0_0_2"/>
<accession>E8R7Q7</accession>
<dbReference type="PIRSF" id="PIRSF002134">
    <property type="entry name" value="Ribosomal_S13"/>
    <property type="match status" value="1"/>
</dbReference>
<dbReference type="KEGG" id="dmu:Desmu_1357"/>
<dbReference type="AlphaFoldDB" id="E8R7Q7"/>
<evidence type="ECO:0000256" key="7">
    <source>
        <dbReference type="RuleBase" id="RU003830"/>
    </source>
</evidence>
<dbReference type="SUPFAM" id="SSF46946">
    <property type="entry name" value="S13-like H2TH domain"/>
    <property type="match status" value="1"/>
</dbReference>
<reference evidence="8 9" key="2">
    <citation type="journal article" date="2011" name="Stand. Genomic Sci.">
        <title>Complete genome sequence of Desulfurococcus mucosus type strain (O7/1).</title>
        <authorList>
            <person name="Wirth R."/>
            <person name="Chertkov O."/>
            <person name="Held B."/>
            <person name="Lapidus A."/>
            <person name="Nolan M."/>
            <person name="Lucas S."/>
            <person name="Hammon N."/>
            <person name="Deshpande S."/>
            <person name="Cheng J.F."/>
            <person name="Tapia R."/>
            <person name="Han C."/>
            <person name="Goodwin L."/>
            <person name="Pitluck S."/>
            <person name="Liolios K."/>
            <person name="Ioanna P."/>
            <person name="Ivanova N."/>
            <person name="Mavromatis K."/>
            <person name="Mikhailova N."/>
            <person name="Pati A."/>
            <person name="Chen A."/>
            <person name="Palaniappan K."/>
            <person name="Land M."/>
            <person name="Hauser L."/>
            <person name="Chang Y.J."/>
            <person name="Jeffries C.D."/>
            <person name="Bilek Y."/>
            <person name="Hader T."/>
            <person name="Rohde M."/>
            <person name="Spring S."/>
            <person name="Sikorski J."/>
            <person name="Goker M."/>
            <person name="Woyke T."/>
            <person name="Bristow J."/>
            <person name="Eisen J.A."/>
            <person name="Markowitz V."/>
            <person name="Hugenholtz P."/>
            <person name="Kyrpides N.C."/>
            <person name="Klenk H.P."/>
        </authorList>
    </citation>
    <scope>NUCLEOTIDE SEQUENCE [LARGE SCALE GENOMIC DNA]</scope>
    <source>
        <strain evidence="9">ATCC 35584 / DSM 2162 / JCM 9187 / O7/1</strain>
    </source>
</reference>